<dbReference type="EMBL" id="UZAF01020242">
    <property type="protein sequence ID" value="VDO67844.1"/>
    <property type="molecule type" value="Genomic_DNA"/>
</dbReference>
<dbReference type="WBParaSite" id="HPLM_0001793801-mRNA-1">
    <property type="protein sequence ID" value="HPLM_0001793801-mRNA-1"/>
    <property type="gene ID" value="HPLM_0001793801"/>
</dbReference>
<dbReference type="OMA" id="NWSNSTW"/>
<evidence type="ECO:0000313" key="3">
    <source>
        <dbReference type="Proteomes" id="UP000268014"/>
    </source>
</evidence>
<name>A0A0N4X0X4_HAEPC</name>
<keyword evidence="1" id="KW-0732">Signal</keyword>
<sequence>MLGQDLLLVVQFLAIVLFNSPLSEACAPVTPGKEKIMSLELHGFNLPLRMVYSTNRKAQAQVPSISASKEGALSAINGYVEKKLHRIIRDQMNGKGLSMEDRYKVVDQIQFMSSSYNPLQCNNVNVQPANTPADALIKFDSESSGSAYNCVVNEDRIGSICPGTKCTVNGGEVAVGDRKEQFASLQPVPQEFVTYKVNLKIYNADVANWSNSTWKQILEQVEESLENGIYGKQFSGTTIKII</sequence>
<dbReference type="OrthoDB" id="5793088at2759"/>
<evidence type="ECO:0000256" key="1">
    <source>
        <dbReference type="SAM" id="SignalP"/>
    </source>
</evidence>
<protein>
    <submittedName>
        <fullName evidence="4">SCP domain-containing protein</fullName>
    </submittedName>
</protein>
<reference evidence="2 3" key="2">
    <citation type="submission" date="2018-11" db="EMBL/GenBank/DDBJ databases">
        <authorList>
            <consortium name="Pathogen Informatics"/>
        </authorList>
    </citation>
    <scope>NUCLEOTIDE SEQUENCE [LARGE SCALE GENOMIC DNA]</scope>
    <source>
        <strain evidence="2 3">MHpl1</strain>
    </source>
</reference>
<gene>
    <name evidence="2" type="ORF">HPLM_LOCUS17930</name>
</gene>
<evidence type="ECO:0000313" key="4">
    <source>
        <dbReference type="WBParaSite" id="HPLM_0001793801-mRNA-1"/>
    </source>
</evidence>
<feature type="signal peptide" evidence="1">
    <location>
        <begin position="1"/>
        <end position="25"/>
    </location>
</feature>
<proteinExistence type="predicted"/>
<accession>A0A0N4X0X4</accession>
<dbReference type="AlphaFoldDB" id="A0A0N4X0X4"/>
<keyword evidence="3" id="KW-1185">Reference proteome</keyword>
<organism evidence="4">
    <name type="scientific">Haemonchus placei</name>
    <name type="common">Barber's pole worm</name>
    <dbReference type="NCBI Taxonomy" id="6290"/>
    <lineage>
        <taxon>Eukaryota</taxon>
        <taxon>Metazoa</taxon>
        <taxon>Ecdysozoa</taxon>
        <taxon>Nematoda</taxon>
        <taxon>Chromadorea</taxon>
        <taxon>Rhabditida</taxon>
        <taxon>Rhabditina</taxon>
        <taxon>Rhabditomorpha</taxon>
        <taxon>Strongyloidea</taxon>
        <taxon>Trichostrongylidae</taxon>
        <taxon>Haemonchus</taxon>
    </lineage>
</organism>
<reference evidence="4" key="1">
    <citation type="submission" date="2017-02" db="UniProtKB">
        <authorList>
            <consortium name="WormBaseParasite"/>
        </authorList>
    </citation>
    <scope>IDENTIFICATION</scope>
</reference>
<feature type="chain" id="PRO_5043124180" evidence="1">
    <location>
        <begin position="26"/>
        <end position="242"/>
    </location>
</feature>
<evidence type="ECO:0000313" key="2">
    <source>
        <dbReference type="EMBL" id="VDO67844.1"/>
    </source>
</evidence>
<dbReference type="Proteomes" id="UP000268014">
    <property type="component" value="Unassembled WGS sequence"/>
</dbReference>